<dbReference type="EMBL" id="NCKW01007662">
    <property type="protein sequence ID" value="POM69966.1"/>
    <property type="molecule type" value="Genomic_DNA"/>
</dbReference>
<feature type="non-terminal residue" evidence="2">
    <location>
        <position position="198"/>
    </location>
</feature>
<evidence type="ECO:0000256" key="1">
    <source>
        <dbReference type="SAM" id="MobiDB-lite"/>
    </source>
</evidence>
<evidence type="ECO:0000313" key="2">
    <source>
        <dbReference type="EMBL" id="POM69966.1"/>
    </source>
</evidence>
<gene>
    <name evidence="2" type="ORF">PHPALM_13692</name>
</gene>
<accession>A0A2P4XWN0</accession>
<dbReference type="AlphaFoldDB" id="A0A2P4XWN0"/>
<reference evidence="2 3" key="1">
    <citation type="journal article" date="2017" name="Genome Biol. Evol.">
        <title>Phytophthora megakarya and P. palmivora, closely related causal agents of cacao black pod rot, underwent increases in genome sizes and gene numbers by different mechanisms.</title>
        <authorList>
            <person name="Ali S.S."/>
            <person name="Shao J."/>
            <person name="Lary D.J."/>
            <person name="Kronmiller B."/>
            <person name="Shen D."/>
            <person name="Strem M.D."/>
            <person name="Amoako-Attah I."/>
            <person name="Akrofi A.Y."/>
            <person name="Begoude B.A."/>
            <person name="Ten Hoopen G.M."/>
            <person name="Coulibaly K."/>
            <person name="Kebe B.I."/>
            <person name="Melnick R.L."/>
            <person name="Guiltinan M.J."/>
            <person name="Tyler B.M."/>
            <person name="Meinhardt L.W."/>
            <person name="Bailey B.A."/>
        </authorList>
    </citation>
    <scope>NUCLEOTIDE SEQUENCE [LARGE SCALE GENOMIC DNA]</scope>
    <source>
        <strain evidence="3">sbr112.9</strain>
    </source>
</reference>
<feature type="region of interest" description="Disordered" evidence="1">
    <location>
        <begin position="1"/>
        <end position="33"/>
    </location>
</feature>
<name>A0A2P4XWN0_9STRA</name>
<evidence type="ECO:0000313" key="3">
    <source>
        <dbReference type="Proteomes" id="UP000237271"/>
    </source>
</evidence>
<dbReference type="Proteomes" id="UP000237271">
    <property type="component" value="Unassembled WGS sequence"/>
</dbReference>
<feature type="compositionally biased region" description="Low complexity" evidence="1">
    <location>
        <begin position="13"/>
        <end position="23"/>
    </location>
</feature>
<proteinExistence type="predicted"/>
<protein>
    <submittedName>
        <fullName evidence="2">Uncharacterized protein</fullName>
    </submittedName>
</protein>
<keyword evidence="3" id="KW-1185">Reference proteome</keyword>
<sequence>MTKRVRAIQIRPSESGSESGSDGSDSDGDNHRLALRPSRRLRRRWNMVRIKKIKHQLIINLWINYSQITDPGSKVVDRNGAAARTVDLESTLIWDVGDVSPVISAVSEDIRQITAFSYAVGVEISMIWCPMEEFYNQIRQWYNPAKHAGMLPESAEKMTLTDQDSRNPDLRGAEVSIVDTTFARKGGCYIDTSQIQDC</sequence>
<comment type="caution">
    <text evidence="2">The sequence shown here is derived from an EMBL/GenBank/DDBJ whole genome shotgun (WGS) entry which is preliminary data.</text>
</comment>
<organism evidence="2 3">
    <name type="scientific">Phytophthora palmivora</name>
    <dbReference type="NCBI Taxonomy" id="4796"/>
    <lineage>
        <taxon>Eukaryota</taxon>
        <taxon>Sar</taxon>
        <taxon>Stramenopiles</taxon>
        <taxon>Oomycota</taxon>
        <taxon>Peronosporomycetes</taxon>
        <taxon>Peronosporales</taxon>
        <taxon>Peronosporaceae</taxon>
        <taxon>Phytophthora</taxon>
    </lineage>
</organism>